<organism evidence="1 2">
    <name type="scientific">Brasilonema bromeliae SPC951</name>
    <dbReference type="NCBI Taxonomy" id="385972"/>
    <lineage>
        <taxon>Bacteria</taxon>
        <taxon>Bacillati</taxon>
        <taxon>Cyanobacteriota</taxon>
        <taxon>Cyanophyceae</taxon>
        <taxon>Nostocales</taxon>
        <taxon>Scytonemataceae</taxon>
        <taxon>Brasilonema</taxon>
        <taxon>Bromeliae group (in: Brasilonema)</taxon>
    </lineage>
</organism>
<dbReference type="RefSeq" id="WP_169155966.1">
    <property type="nucleotide sequence ID" value="NZ_CAWPJE010000100.1"/>
</dbReference>
<sequence length="264" mass="29186">MDFTEDSSQQFKAEDYKLDPTLYEIDTATPGDDPITRSFETTPANWVSRTFFNAPGKEALVDLDRDAIKQGGDAAQRASQQAKFLKGYSKVNEKMVDDKVSAAKSILAIMQKRYDGAQSLMEVAKDLHLAGVEFKSSHQLIQAETQYASQTITAETQSKLILARVQFLKDLAAIATTHSEKLKDKLKPEDENQYSLRAQIFRQMDAEYMKYLGALGKYGTPVQNALSAPAKPVYDTVAPKGGAVGQFNTVMRNAAGVFRRVLGL</sequence>
<dbReference type="Proteomes" id="UP000718564">
    <property type="component" value="Unassembled WGS sequence"/>
</dbReference>
<proteinExistence type="predicted"/>
<comment type="caution">
    <text evidence="1">The sequence shown here is derived from an EMBL/GenBank/DDBJ whole genome shotgun (WGS) entry which is preliminary data.</text>
</comment>
<dbReference type="EMBL" id="QMEB01000110">
    <property type="protein sequence ID" value="NMG20704.1"/>
    <property type="molecule type" value="Genomic_DNA"/>
</dbReference>
<accession>A0ABX1P8S6</accession>
<protein>
    <recommendedName>
        <fullName evidence="3">Minor capsid protein</fullName>
    </recommendedName>
</protein>
<gene>
    <name evidence="1" type="ORF">DP116_15040</name>
</gene>
<reference evidence="1 2" key="1">
    <citation type="submission" date="2018-06" db="EMBL/GenBank/DDBJ databases">
        <title>Comparative genomics of Brasilonema spp. strains.</title>
        <authorList>
            <person name="Alvarenga D.O."/>
            <person name="Fiore M.F."/>
            <person name="Varani A.M."/>
        </authorList>
    </citation>
    <scope>NUCLEOTIDE SEQUENCE [LARGE SCALE GENOMIC DNA]</scope>
    <source>
        <strain evidence="1 2">SPC951</strain>
    </source>
</reference>
<evidence type="ECO:0008006" key="3">
    <source>
        <dbReference type="Google" id="ProtNLM"/>
    </source>
</evidence>
<keyword evidence="2" id="KW-1185">Reference proteome</keyword>
<name>A0ABX1P8S6_9CYAN</name>
<evidence type="ECO:0000313" key="1">
    <source>
        <dbReference type="EMBL" id="NMG20704.1"/>
    </source>
</evidence>
<evidence type="ECO:0000313" key="2">
    <source>
        <dbReference type="Proteomes" id="UP000718564"/>
    </source>
</evidence>